<dbReference type="GeneID" id="19301655"/>
<evidence type="ECO:0000256" key="1">
    <source>
        <dbReference type="SAM" id="MobiDB-lite"/>
    </source>
</evidence>
<sequence length="381" mass="42649">MFGEKENVVEYRSRRGVDRGHRMLGDIEARNMDRWADDVLRTYHNSAVPCTPKNPSHTEATDTRSSITTSDTGGLRTADDRIVACSNPLAGPSVQAHYDYAPSHHGPPHPNLEQTLGLLLAVVAFSAPNQTSAEDNLLDPSHRDTALPSQITQALGALTSHIEVQSVTLQRDQIDPEHLAVVNLGDEEFAFDRRTVPPRPAIAFSNDLPRLFREWHSSDCSNALVVNGRGIPVKYWPAIFKKRAGHGTDTWSSTRGIWGKWKSIVQEREKFTSDDAFWAVYRDVDGNRLCYQHLLDKLQKQRMEADARDAANAREFFRGDLDSPAASGAFRYYKGSSYRVCTKDQQVAERWRSLLETDAQIAECWHATQMEGGEMEGLGIG</sequence>
<dbReference type="KEGG" id="gtr:GLOTRDRAFT_128037"/>
<dbReference type="Proteomes" id="UP000030669">
    <property type="component" value="Unassembled WGS sequence"/>
</dbReference>
<accession>S7RSQ7</accession>
<evidence type="ECO:0000313" key="2">
    <source>
        <dbReference type="EMBL" id="EPQ56079.1"/>
    </source>
</evidence>
<organism evidence="2 3">
    <name type="scientific">Gloeophyllum trabeum (strain ATCC 11539 / FP-39264 / Madison 617)</name>
    <name type="common">Brown rot fungus</name>
    <dbReference type="NCBI Taxonomy" id="670483"/>
    <lineage>
        <taxon>Eukaryota</taxon>
        <taxon>Fungi</taxon>
        <taxon>Dikarya</taxon>
        <taxon>Basidiomycota</taxon>
        <taxon>Agaricomycotina</taxon>
        <taxon>Agaricomycetes</taxon>
        <taxon>Gloeophyllales</taxon>
        <taxon>Gloeophyllaceae</taxon>
        <taxon>Gloeophyllum</taxon>
    </lineage>
</organism>
<reference evidence="2 3" key="1">
    <citation type="journal article" date="2012" name="Science">
        <title>The Paleozoic origin of enzymatic lignin decomposition reconstructed from 31 fungal genomes.</title>
        <authorList>
            <person name="Floudas D."/>
            <person name="Binder M."/>
            <person name="Riley R."/>
            <person name="Barry K."/>
            <person name="Blanchette R.A."/>
            <person name="Henrissat B."/>
            <person name="Martinez A.T."/>
            <person name="Otillar R."/>
            <person name="Spatafora J.W."/>
            <person name="Yadav J.S."/>
            <person name="Aerts A."/>
            <person name="Benoit I."/>
            <person name="Boyd A."/>
            <person name="Carlson A."/>
            <person name="Copeland A."/>
            <person name="Coutinho P.M."/>
            <person name="de Vries R.P."/>
            <person name="Ferreira P."/>
            <person name="Findley K."/>
            <person name="Foster B."/>
            <person name="Gaskell J."/>
            <person name="Glotzer D."/>
            <person name="Gorecki P."/>
            <person name="Heitman J."/>
            <person name="Hesse C."/>
            <person name="Hori C."/>
            <person name="Igarashi K."/>
            <person name="Jurgens J.A."/>
            <person name="Kallen N."/>
            <person name="Kersten P."/>
            <person name="Kohler A."/>
            <person name="Kuees U."/>
            <person name="Kumar T.K.A."/>
            <person name="Kuo A."/>
            <person name="LaButti K."/>
            <person name="Larrondo L.F."/>
            <person name="Lindquist E."/>
            <person name="Ling A."/>
            <person name="Lombard V."/>
            <person name="Lucas S."/>
            <person name="Lundell T."/>
            <person name="Martin R."/>
            <person name="McLaughlin D.J."/>
            <person name="Morgenstern I."/>
            <person name="Morin E."/>
            <person name="Murat C."/>
            <person name="Nagy L.G."/>
            <person name="Nolan M."/>
            <person name="Ohm R.A."/>
            <person name="Patyshakuliyeva A."/>
            <person name="Rokas A."/>
            <person name="Ruiz-Duenas F.J."/>
            <person name="Sabat G."/>
            <person name="Salamov A."/>
            <person name="Samejima M."/>
            <person name="Schmutz J."/>
            <person name="Slot J.C."/>
            <person name="St John F."/>
            <person name="Stenlid J."/>
            <person name="Sun H."/>
            <person name="Sun S."/>
            <person name="Syed K."/>
            <person name="Tsang A."/>
            <person name="Wiebenga A."/>
            <person name="Young D."/>
            <person name="Pisabarro A."/>
            <person name="Eastwood D.C."/>
            <person name="Martin F."/>
            <person name="Cullen D."/>
            <person name="Grigoriev I.V."/>
            <person name="Hibbett D.S."/>
        </authorList>
    </citation>
    <scope>NUCLEOTIDE SEQUENCE [LARGE SCALE GENOMIC DNA]</scope>
    <source>
        <strain evidence="2 3">ATCC 11539</strain>
    </source>
</reference>
<dbReference type="AlphaFoldDB" id="S7RSQ7"/>
<feature type="region of interest" description="Disordered" evidence="1">
    <location>
        <begin position="46"/>
        <end position="74"/>
    </location>
</feature>
<dbReference type="RefSeq" id="XP_007864863.1">
    <property type="nucleotide sequence ID" value="XM_007866672.1"/>
</dbReference>
<keyword evidence="3" id="KW-1185">Reference proteome</keyword>
<protein>
    <submittedName>
        <fullName evidence="2">Uncharacterized protein</fullName>
    </submittedName>
</protein>
<dbReference type="HOGENOM" id="CLU_725729_0_0_1"/>
<dbReference type="EMBL" id="KB469300">
    <property type="protein sequence ID" value="EPQ56079.1"/>
    <property type="molecule type" value="Genomic_DNA"/>
</dbReference>
<proteinExistence type="predicted"/>
<dbReference type="eggNOG" id="ENOG502QZ10">
    <property type="taxonomic scope" value="Eukaryota"/>
</dbReference>
<dbReference type="OrthoDB" id="3251176at2759"/>
<evidence type="ECO:0000313" key="3">
    <source>
        <dbReference type="Proteomes" id="UP000030669"/>
    </source>
</evidence>
<feature type="compositionally biased region" description="Low complexity" evidence="1">
    <location>
        <begin position="63"/>
        <end position="72"/>
    </location>
</feature>
<name>S7RSQ7_GLOTA</name>
<gene>
    <name evidence="2" type="ORF">GLOTRDRAFT_128037</name>
</gene>